<keyword evidence="5 6" id="KW-0472">Membrane</keyword>
<organism evidence="7 8">
    <name type="scientific">Pseudonocardia abyssalis</name>
    <dbReference type="NCBI Taxonomy" id="2792008"/>
    <lineage>
        <taxon>Bacteria</taxon>
        <taxon>Bacillati</taxon>
        <taxon>Actinomycetota</taxon>
        <taxon>Actinomycetes</taxon>
        <taxon>Pseudonocardiales</taxon>
        <taxon>Pseudonocardiaceae</taxon>
        <taxon>Pseudonocardia</taxon>
    </lineage>
</organism>
<dbReference type="Proteomes" id="UP000694287">
    <property type="component" value="Unassembled WGS sequence"/>
</dbReference>
<protein>
    <submittedName>
        <fullName evidence="7">Heme exporter protein CcmB</fullName>
    </submittedName>
</protein>
<dbReference type="InterPro" id="IPR003544">
    <property type="entry name" value="Cyt_c_biogenesis_CcmB"/>
</dbReference>
<accession>A0ABS6ULZ8</accession>
<evidence type="ECO:0000256" key="5">
    <source>
        <dbReference type="ARBA" id="ARBA00023136"/>
    </source>
</evidence>
<proteinExistence type="inferred from homology"/>
<keyword evidence="8" id="KW-1185">Reference proteome</keyword>
<name>A0ABS6ULZ8_9PSEU</name>
<feature type="transmembrane region" description="Helical" evidence="6">
    <location>
        <begin position="61"/>
        <end position="80"/>
    </location>
</feature>
<evidence type="ECO:0000313" key="7">
    <source>
        <dbReference type="EMBL" id="MBW0133254.1"/>
    </source>
</evidence>
<dbReference type="Pfam" id="PF03379">
    <property type="entry name" value="CcmB"/>
    <property type="match status" value="1"/>
</dbReference>
<feature type="transmembrane region" description="Helical" evidence="6">
    <location>
        <begin position="101"/>
        <end position="126"/>
    </location>
</feature>
<evidence type="ECO:0000256" key="4">
    <source>
        <dbReference type="ARBA" id="ARBA00022989"/>
    </source>
</evidence>
<feature type="transmembrane region" description="Helical" evidence="6">
    <location>
        <begin position="200"/>
        <end position="221"/>
    </location>
</feature>
<keyword evidence="4 6" id="KW-1133">Transmembrane helix</keyword>
<evidence type="ECO:0000256" key="6">
    <source>
        <dbReference type="SAM" id="Phobius"/>
    </source>
</evidence>
<evidence type="ECO:0000256" key="2">
    <source>
        <dbReference type="ARBA" id="ARBA00010544"/>
    </source>
</evidence>
<dbReference type="RefSeq" id="WP_218605841.1">
    <property type="nucleotide sequence ID" value="NZ_JADQDJ010000439.1"/>
</dbReference>
<feature type="transmembrane region" description="Helical" evidence="6">
    <location>
        <begin position="29"/>
        <end position="49"/>
    </location>
</feature>
<comment type="caution">
    <text evidence="7">The sequence shown here is derived from an EMBL/GenBank/DDBJ whole genome shotgun (WGS) entry which is preliminary data.</text>
</comment>
<evidence type="ECO:0000313" key="8">
    <source>
        <dbReference type="Proteomes" id="UP000694287"/>
    </source>
</evidence>
<sequence>MTTLLVAPLTQCLTLAAKDLRLERRAGEAMLVTAPFGAVALLLAPLAVGTDTPLLRQLGPALYWLVVLLFGVLVTMRASAVDGPAQLAMLRLAGVSPRVRLAGRALANGVLLLGFQLVLAPVAVLLYDPDPDLTGWPWVLPVFVLVAAGLAVLGALADALAVGLAGRTTLGPLLVVPIAVPLLLGATGVAQATGYGRSPWPWLLLVTTVDLVAALLAAWCARYLEDLA</sequence>
<keyword evidence="3 6" id="KW-0812">Transmembrane</keyword>
<feature type="transmembrane region" description="Helical" evidence="6">
    <location>
        <begin position="173"/>
        <end position="194"/>
    </location>
</feature>
<evidence type="ECO:0000256" key="1">
    <source>
        <dbReference type="ARBA" id="ARBA00004141"/>
    </source>
</evidence>
<feature type="transmembrane region" description="Helical" evidence="6">
    <location>
        <begin position="138"/>
        <end position="161"/>
    </location>
</feature>
<evidence type="ECO:0000256" key="3">
    <source>
        <dbReference type="ARBA" id="ARBA00022692"/>
    </source>
</evidence>
<dbReference type="EMBL" id="JADQDK010000001">
    <property type="protein sequence ID" value="MBW0133254.1"/>
    <property type="molecule type" value="Genomic_DNA"/>
</dbReference>
<gene>
    <name evidence="7" type="ORF">I4I81_03165</name>
</gene>
<comment type="subcellular location">
    <subcellularLocation>
        <location evidence="1">Membrane</location>
        <topology evidence="1">Multi-pass membrane protein</topology>
    </subcellularLocation>
</comment>
<reference evidence="7 8" key="1">
    <citation type="submission" date="2020-11" db="EMBL/GenBank/DDBJ databases">
        <title>Pseudonocardia abyssalis sp. nov. and Pseudonocardia oceani sp. nov., description and phylogenomic analysis of two novel actinomycetes isolated from the deep Southern Ocean.</title>
        <authorList>
            <person name="Parra J."/>
        </authorList>
    </citation>
    <scope>NUCLEOTIDE SEQUENCE [LARGE SCALE GENOMIC DNA]</scope>
    <source>
        <strain evidence="7 8">KRD-168</strain>
    </source>
</reference>
<comment type="similarity">
    <text evidence="2">Belongs to the CcmB/CycW/HelB family.</text>
</comment>